<keyword evidence="1 4" id="KW-0479">Metal-binding</keyword>
<evidence type="ECO:0000256" key="2">
    <source>
        <dbReference type="ARBA" id="ARBA00022771"/>
    </source>
</evidence>
<evidence type="ECO:0000256" key="4">
    <source>
        <dbReference type="PROSITE-ProRule" id="PRU00203"/>
    </source>
</evidence>
<evidence type="ECO:0000256" key="5">
    <source>
        <dbReference type="SAM" id="MobiDB-lite"/>
    </source>
</evidence>
<dbReference type="EMBL" id="BMAV01005380">
    <property type="protein sequence ID" value="GFY46416.1"/>
    <property type="molecule type" value="Genomic_DNA"/>
</dbReference>
<dbReference type="Pfam" id="PF02135">
    <property type="entry name" value="zf-TAZ"/>
    <property type="match status" value="1"/>
</dbReference>
<keyword evidence="3 4" id="KW-0862">Zinc</keyword>
<accession>A0A8X6X5C1</accession>
<dbReference type="InterPro" id="IPR035898">
    <property type="entry name" value="TAZ_dom_sf"/>
</dbReference>
<proteinExistence type="predicted"/>
<keyword evidence="2 4" id="KW-0863">Zinc-finger</keyword>
<comment type="caution">
    <text evidence="7">The sequence shown here is derived from an EMBL/GenBank/DDBJ whole genome shotgun (WGS) entry which is preliminary data.</text>
</comment>
<feature type="domain" description="TAZ-type" evidence="6">
    <location>
        <begin position="138"/>
        <end position="215"/>
    </location>
</feature>
<feature type="region of interest" description="Disordered" evidence="5">
    <location>
        <begin position="226"/>
        <end position="253"/>
    </location>
</feature>
<feature type="compositionally biased region" description="Basic and acidic residues" evidence="5">
    <location>
        <begin position="241"/>
        <end position="253"/>
    </location>
</feature>
<organism evidence="7 8">
    <name type="scientific">Trichonephila inaurata madagascariensis</name>
    <dbReference type="NCBI Taxonomy" id="2747483"/>
    <lineage>
        <taxon>Eukaryota</taxon>
        <taxon>Metazoa</taxon>
        <taxon>Ecdysozoa</taxon>
        <taxon>Arthropoda</taxon>
        <taxon>Chelicerata</taxon>
        <taxon>Arachnida</taxon>
        <taxon>Araneae</taxon>
        <taxon>Araneomorphae</taxon>
        <taxon>Entelegynae</taxon>
        <taxon>Araneoidea</taxon>
        <taxon>Nephilidae</taxon>
        <taxon>Trichonephila</taxon>
        <taxon>Trichonephila inaurata</taxon>
    </lineage>
</organism>
<dbReference type="SUPFAM" id="SSF57933">
    <property type="entry name" value="TAZ domain"/>
    <property type="match status" value="1"/>
</dbReference>
<sequence>MCIHLVDQKFVSGNRSTRNTFRKKDQFRLRPSNTSLACNENFTSTSSLKKSTAHPNETSNTGDNYGFLFSNKINQVPCYNKDTYRCGNLRNELGINLSHSDIGKNPKDCYGFEDQKSDLEKNREGLAIPDQMDEDKSSPPKKGFILDYFLEHASWCGNSECHTVACRRIKRSFQHFLKCDLLNNCERFREVTIGVVHHRKCCKVEKCPVFLCDILKKVQSDISRPDQECMEDSIEDGPLDTTDKLDSKPLDSEHATPRPFLAYTPRPLTERKLFCYYIEIQRSRRKAELDITQEASSSNLDIQHDDPCASTPL</sequence>
<evidence type="ECO:0000259" key="6">
    <source>
        <dbReference type="PROSITE" id="PS50134"/>
    </source>
</evidence>
<dbReference type="Gene3D" id="1.20.1020.10">
    <property type="entry name" value="TAZ domain"/>
    <property type="match status" value="1"/>
</dbReference>
<dbReference type="Proteomes" id="UP000886998">
    <property type="component" value="Unassembled WGS sequence"/>
</dbReference>
<dbReference type="OrthoDB" id="899at2759"/>
<feature type="compositionally biased region" description="Acidic residues" evidence="5">
    <location>
        <begin position="228"/>
        <end position="238"/>
    </location>
</feature>
<dbReference type="AlphaFoldDB" id="A0A8X6X5C1"/>
<dbReference type="InterPro" id="IPR000197">
    <property type="entry name" value="Znf_TAZ"/>
</dbReference>
<feature type="zinc finger region" description="TAZ-type" evidence="4">
    <location>
        <begin position="138"/>
        <end position="215"/>
    </location>
</feature>
<dbReference type="GO" id="GO:0008270">
    <property type="term" value="F:zinc ion binding"/>
    <property type="evidence" value="ECO:0007669"/>
    <property type="project" value="UniProtKB-KW"/>
</dbReference>
<evidence type="ECO:0000256" key="1">
    <source>
        <dbReference type="ARBA" id="ARBA00022723"/>
    </source>
</evidence>
<evidence type="ECO:0000313" key="8">
    <source>
        <dbReference type="Proteomes" id="UP000886998"/>
    </source>
</evidence>
<evidence type="ECO:0000313" key="7">
    <source>
        <dbReference type="EMBL" id="GFY46416.1"/>
    </source>
</evidence>
<name>A0A8X6X5C1_9ARAC</name>
<reference evidence="7" key="1">
    <citation type="submission" date="2020-08" db="EMBL/GenBank/DDBJ databases">
        <title>Multicomponent nature underlies the extraordinary mechanical properties of spider dragline silk.</title>
        <authorList>
            <person name="Kono N."/>
            <person name="Nakamura H."/>
            <person name="Mori M."/>
            <person name="Yoshida Y."/>
            <person name="Ohtoshi R."/>
            <person name="Malay A.D."/>
            <person name="Moran D.A.P."/>
            <person name="Tomita M."/>
            <person name="Numata K."/>
            <person name="Arakawa K."/>
        </authorList>
    </citation>
    <scope>NUCLEOTIDE SEQUENCE</scope>
</reference>
<evidence type="ECO:0000256" key="3">
    <source>
        <dbReference type="ARBA" id="ARBA00022833"/>
    </source>
</evidence>
<gene>
    <name evidence="7" type="ORF">TNIN_380391</name>
</gene>
<keyword evidence="8" id="KW-1185">Reference proteome</keyword>
<dbReference type="PROSITE" id="PS50134">
    <property type="entry name" value="ZF_TAZ"/>
    <property type="match status" value="1"/>
</dbReference>
<protein>
    <recommendedName>
        <fullName evidence="6">TAZ-type domain-containing protein</fullName>
    </recommendedName>
</protein>